<accession>A0A918ZRR7</accession>
<dbReference type="EMBL" id="BNBC01000006">
    <property type="protein sequence ID" value="GHE65381.1"/>
    <property type="molecule type" value="Genomic_DNA"/>
</dbReference>
<feature type="region of interest" description="Disordered" evidence="1">
    <location>
        <begin position="50"/>
        <end position="70"/>
    </location>
</feature>
<dbReference type="Proteomes" id="UP000641386">
    <property type="component" value="Unassembled WGS sequence"/>
</dbReference>
<comment type="caution">
    <text evidence="2">The sequence shown here is derived from an EMBL/GenBank/DDBJ whole genome shotgun (WGS) entry which is preliminary data.</text>
</comment>
<evidence type="ECO:0000313" key="3">
    <source>
        <dbReference type="Proteomes" id="UP000641386"/>
    </source>
</evidence>
<keyword evidence="3" id="KW-1185">Reference proteome</keyword>
<dbReference type="AlphaFoldDB" id="A0A918ZRR7"/>
<protein>
    <submittedName>
        <fullName evidence="2">Uncharacterized protein</fullName>
    </submittedName>
</protein>
<dbReference type="RefSeq" id="WP_189898435.1">
    <property type="nucleotide sequence ID" value="NZ_BNBC01000006.1"/>
</dbReference>
<reference evidence="2" key="1">
    <citation type="journal article" date="2014" name="Int. J. Syst. Evol. Microbiol.">
        <title>Complete genome sequence of Corynebacterium casei LMG S-19264T (=DSM 44701T), isolated from a smear-ripened cheese.</title>
        <authorList>
            <consortium name="US DOE Joint Genome Institute (JGI-PGF)"/>
            <person name="Walter F."/>
            <person name="Albersmeier A."/>
            <person name="Kalinowski J."/>
            <person name="Ruckert C."/>
        </authorList>
    </citation>
    <scope>NUCLEOTIDE SEQUENCE</scope>
    <source>
        <strain evidence="2">JCM 3302</strain>
    </source>
</reference>
<evidence type="ECO:0000256" key="1">
    <source>
        <dbReference type="SAM" id="MobiDB-lite"/>
    </source>
</evidence>
<sequence length="70" mass="7525">MRRVRRGAQAAAVGEFTDQARLVLADAESRIARPDDRAAVRELGIRLLTTAAAAPPPAGPHPARKDDRRA</sequence>
<gene>
    <name evidence="2" type="ORF">GCM10014715_18730</name>
</gene>
<reference evidence="2" key="2">
    <citation type="submission" date="2020-09" db="EMBL/GenBank/DDBJ databases">
        <authorList>
            <person name="Sun Q."/>
            <person name="Ohkuma M."/>
        </authorList>
    </citation>
    <scope>NUCLEOTIDE SEQUENCE</scope>
    <source>
        <strain evidence="2">JCM 3302</strain>
    </source>
</reference>
<organism evidence="2 3">
    <name type="scientific">Streptomyces spiralis</name>
    <dbReference type="NCBI Taxonomy" id="66376"/>
    <lineage>
        <taxon>Bacteria</taxon>
        <taxon>Bacillati</taxon>
        <taxon>Actinomycetota</taxon>
        <taxon>Actinomycetes</taxon>
        <taxon>Kitasatosporales</taxon>
        <taxon>Streptomycetaceae</taxon>
        <taxon>Streptomyces</taxon>
    </lineage>
</organism>
<proteinExistence type="predicted"/>
<evidence type="ECO:0000313" key="2">
    <source>
        <dbReference type="EMBL" id="GHE65381.1"/>
    </source>
</evidence>
<name>A0A918ZRR7_9ACTN</name>